<evidence type="ECO:0000256" key="1">
    <source>
        <dbReference type="SAM" id="MobiDB-lite"/>
    </source>
</evidence>
<keyword evidence="3" id="KW-1185">Reference proteome</keyword>
<feature type="compositionally biased region" description="Basic residues" evidence="1">
    <location>
        <begin position="118"/>
        <end position="130"/>
    </location>
</feature>
<protein>
    <submittedName>
        <fullName evidence="2">Uncharacterized protein</fullName>
    </submittedName>
</protein>
<feature type="non-terminal residue" evidence="2">
    <location>
        <position position="579"/>
    </location>
</feature>
<dbReference type="PANTHER" id="PTHR46954:SF1">
    <property type="entry name" value="C2H2-TYPE DOMAIN-CONTAINING PROTEIN"/>
    <property type="match status" value="1"/>
</dbReference>
<proteinExistence type="predicted"/>
<dbReference type="AlphaFoldDB" id="A0A815H6G8"/>
<sequence>MPTKSNKKIQGPSLYKTFVDAYMKARPNETRAAKFYDAQVEWNEIKSNEEYVKEKIEEYLEIYNSLDETVNEDFDQPTSPIEPKSLRSRMKKKSKVDVDNNEDEQPNASDNCNEKQEKKKKPAVRIKKPKILQEKTLEDPTQVPPIPGIPLEPLAKQKRQPAQERIFKEITAINERIASLIQVRQMGLATVENRKQLKQLIKDRNTKGFELKRLQSKQRSSSRYRVKKKQIVQHLFETKPELHPQLNKLYRRTTGRPRVEEYCPDLLQMIEEIAKVGGASDGRRQTEIIRPCLTLDDLREKLKQRGYDIKRTTLYYRLLPHRAKSIDGRRHVYTVPVRLRRAQNDEHGKHEDGHFATATIRYMKDLASIFGNDCVFYLSQDDKCKVPIGLPAARAQAPMLMHLDYRIRLPDHDWTVAPRHQLTPSVYAACLLSEDGDLGYSGPTYVAIRSAKHDLSSAESHGIDFDRLVGLKEFEKAARDETGQVKPIVIVTVDGGPDENPRFPKTLVASIRKFKKYNLDALFCLTHAPGQSAYNIVERRMAPLSHDLAGLILPHDHFGSHLNESGTTINVDLEKLNFR</sequence>
<dbReference type="PANTHER" id="PTHR46954">
    <property type="entry name" value="C2H2-TYPE DOMAIN-CONTAINING PROTEIN"/>
    <property type="match status" value="1"/>
</dbReference>
<evidence type="ECO:0000313" key="3">
    <source>
        <dbReference type="Proteomes" id="UP000663828"/>
    </source>
</evidence>
<dbReference type="Proteomes" id="UP000663828">
    <property type="component" value="Unassembled WGS sequence"/>
</dbReference>
<evidence type="ECO:0000313" key="2">
    <source>
        <dbReference type="EMBL" id="CAF1347868.1"/>
    </source>
</evidence>
<comment type="caution">
    <text evidence="2">The sequence shown here is derived from an EMBL/GenBank/DDBJ whole genome shotgun (WGS) entry which is preliminary data.</text>
</comment>
<dbReference type="EMBL" id="CAJNOR010002845">
    <property type="protein sequence ID" value="CAF1347868.1"/>
    <property type="molecule type" value="Genomic_DNA"/>
</dbReference>
<reference evidence="2" key="1">
    <citation type="submission" date="2021-02" db="EMBL/GenBank/DDBJ databases">
        <authorList>
            <person name="Nowell W R."/>
        </authorList>
    </citation>
    <scope>NUCLEOTIDE SEQUENCE</scope>
</reference>
<name>A0A815H6G8_ADIRI</name>
<accession>A0A815H6G8</accession>
<feature type="region of interest" description="Disordered" evidence="1">
    <location>
        <begin position="68"/>
        <end position="160"/>
    </location>
</feature>
<organism evidence="2 3">
    <name type="scientific">Adineta ricciae</name>
    <name type="common">Rotifer</name>
    <dbReference type="NCBI Taxonomy" id="249248"/>
    <lineage>
        <taxon>Eukaryota</taxon>
        <taxon>Metazoa</taxon>
        <taxon>Spiralia</taxon>
        <taxon>Gnathifera</taxon>
        <taxon>Rotifera</taxon>
        <taxon>Eurotatoria</taxon>
        <taxon>Bdelloidea</taxon>
        <taxon>Adinetida</taxon>
        <taxon>Adinetidae</taxon>
        <taxon>Adineta</taxon>
    </lineage>
</organism>
<gene>
    <name evidence="2" type="ORF">XAT740_LOCUS31319</name>
</gene>